<comment type="caution">
    <text evidence="1">The sequence shown here is derived from an EMBL/GenBank/DDBJ whole genome shotgun (WGS) entry which is preliminary data.</text>
</comment>
<dbReference type="RefSeq" id="WP_116918269.1">
    <property type="nucleotide sequence ID" value="NZ_QEKQ01000001.1"/>
</dbReference>
<evidence type="ECO:0000313" key="2">
    <source>
        <dbReference type="Proteomes" id="UP000245887"/>
    </source>
</evidence>
<accession>A0A2U1D1K9</accession>
<protein>
    <recommendedName>
        <fullName evidence="3">DUF1853 domain-containing protein</fullName>
    </recommendedName>
</protein>
<evidence type="ECO:0008006" key="3">
    <source>
        <dbReference type="Google" id="ProtNLM"/>
    </source>
</evidence>
<sequence>MPESRQLPLTELRTDGVRHLAWLCHAPQLMTSGRQFQPSEWLPADTIERLRHWDRTASACPERLRQPATPRLGHYFERLYQTLLEDLLQWPILAQNRQVRQRGRTIGEMDFIVENRQTGEIEHHEIAVKFYLGYQHQDGTVFWYGPNAQDRLDRKTLHMLEQQSHLATRDEARDVLEDLGLTTPPQARIFMPGYLFYPDSMPLNPPSNIPPSHLRGEWLPARRALNTNVRYWVPLNKPHWLGPWLQEGPPDTQATRKALNHIADGGPPRLFAELTPHPDGTTWLETHRFFVVPEHWPGPNARPT</sequence>
<dbReference type="EMBL" id="QEKQ01000001">
    <property type="protein sequence ID" value="PVY79161.1"/>
    <property type="molecule type" value="Genomic_DNA"/>
</dbReference>
<evidence type="ECO:0000313" key="1">
    <source>
        <dbReference type="EMBL" id="PVY79161.1"/>
    </source>
</evidence>
<dbReference type="OrthoDB" id="378654at2"/>
<name>A0A2U1D1K9_9GAMM</name>
<dbReference type="AlphaFoldDB" id="A0A2U1D1K9"/>
<organism evidence="1 2">
    <name type="scientific">Tamilnaduibacter salinus</name>
    <dbReference type="NCBI Taxonomy" id="1484056"/>
    <lineage>
        <taxon>Bacteria</taxon>
        <taxon>Pseudomonadati</taxon>
        <taxon>Pseudomonadota</taxon>
        <taxon>Gammaproteobacteria</taxon>
        <taxon>Pseudomonadales</taxon>
        <taxon>Marinobacteraceae</taxon>
        <taxon>Tamilnaduibacter</taxon>
    </lineage>
</organism>
<dbReference type="InterPro" id="IPR015003">
    <property type="entry name" value="DUF1853"/>
</dbReference>
<dbReference type="Pfam" id="PF08907">
    <property type="entry name" value="DUF1853"/>
    <property type="match status" value="1"/>
</dbReference>
<dbReference type="Proteomes" id="UP000245887">
    <property type="component" value="Unassembled WGS sequence"/>
</dbReference>
<proteinExistence type="predicted"/>
<reference evidence="1 2" key="1">
    <citation type="submission" date="2018-04" db="EMBL/GenBank/DDBJ databases">
        <title>Genomic Encyclopedia of Type Strains, Phase IV (KMG-IV): sequencing the most valuable type-strain genomes for metagenomic binning, comparative biology and taxonomic classification.</title>
        <authorList>
            <person name="Goeker M."/>
        </authorList>
    </citation>
    <scope>NUCLEOTIDE SEQUENCE [LARGE SCALE GENOMIC DNA]</scope>
    <source>
        <strain evidence="1 2">DSM 28688</strain>
    </source>
</reference>
<gene>
    <name evidence="1" type="ORF">C8D92_101368</name>
</gene>